<dbReference type="InterPro" id="IPR009057">
    <property type="entry name" value="Homeodomain-like_sf"/>
</dbReference>
<dbReference type="InterPro" id="IPR020449">
    <property type="entry name" value="Tscrpt_reg_AraC-type_HTH"/>
</dbReference>
<dbReference type="Gene3D" id="1.10.10.60">
    <property type="entry name" value="Homeodomain-like"/>
    <property type="match status" value="1"/>
</dbReference>
<dbReference type="SUPFAM" id="SSF46689">
    <property type="entry name" value="Homeodomain-like"/>
    <property type="match status" value="1"/>
</dbReference>
<dbReference type="InterPro" id="IPR050204">
    <property type="entry name" value="AraC_XylS_family_regulators"/>
</dbReference>
<dbReference type="PROSITE" id="PS01124">
    <property type="entry name" value="HTH_ARAC_FAMILY_2"/>
    <property type="match status" value="1"/>
</dbReference>
<dbReference type="EMBL" id="SISK01000002">
    <property type="protein sequence ID" value="TBN42734.1"/>
    <property type="molecule type" value="Genomic_DNA"/>
</dbReference>
<keyword evidence="6" id="KW-1185">Reference proteome</keyword>
<dbReference type="Proteomes" id="UP000293520">
    <property type="component" value="Unassembled WGS sequence"/>
</dbReference>
<organism evidence="5 6">
    <name type="scientific">Paracoccus subflavus</name>
    <dbReference type="NCBI Taxonomy" id="2528244"/>
    <lineage>
        <taxon>Bacteria</taxon>
        <taxon>Pseudomonadati</taxon>
        <taxon>Pseudomonadota</taxon>
        <taxon>Alphaproteobacteria</taxon>
        <taxon>Rhodobacterales</taxon>
        <taxon>Paracoccaceae</taxon>
        <taxon>Paracoccus</taxon>
    </lineage>
</organism>
<keyword evidence="3" id="KW-0804">Transcription</keyword>
<dbReference type="GO" id="GO:0003700">
    <property type="term" value="F:DNA-binding transcription factor activity"/>
    <property type="evidence" value="ECO:0007669"/>
    <property type="project" value="InterPro"/>
</dbReference>
<dbReference type="PRINTS" id="PR00032">
    <property type="entry name" value="HTHARAC"/>
</dbReference>
<dbReference type="SMART" id="SM00342">
    <property type="entry name" value="HTH_ARAC"/>
    <property type="match status" value="1"/>
</dbReference>
<dbReference type="PROSITE" id="PS00041">
    <property type="entry name" value="HTH_ARAC_FAMILY_1"/>
    <property type="match status" value="1"/>
</dbReference>
<dbReference type="GO" id="GO:0043565">
    <property type="term" value="F:sequence-specific DNA binding"/>
    <property type="evidence" value="ECO:0007669"/>
    <property type="project" value="InterPro"/>
</dbReference>
<evidence type="ECO:0000256" key="3">
    <source>
        <dbReference type="ARBA" id="ARBA00023163"/>
    </source>
</evidence>
<keyword evidence="2" id="KW-0238">DNA-binding</keyword>
<comment type="caution">
    <text evidence="5">The sequence shown here is derived from an EMBL/GenBank/DDBJ whole genome shotgun (WGS) entry which is preliminary data.</text>
</comment>
<evidence type="ECO:0000313" key="6">
    <source>
        <dbReference type="Proteomes" id="UP000293520"/>
    </source>
</evidence>
<dbReference type="InterPro" id="IPR018062">
    <property type="entry name" value="HTH_AraC-typ_CS"/>
</dbReference>
<evidence type="ECO:0000256" key="1">
    <source>
        <dbReference type="ARBA" id="ARBA00023015"/>
    </source>
</evidence>
<dbReference type="PANTHER" id="PTHR46796:SF6">
    <property type="entry name" value="ARAC SUBFAMILY"/>
    <property type="match status" value="1"/>
</dbReference>
<accession>A0A4Q9G3U7</accession>
<gene>
    <name evidence="5" type="ORF">EYE42_04760</name>
</gene>
<keyword evidence="1" id="KW-0805">Transcription regulation</keyword>
<evidence type="ECO:0000256" key="2">
    <source>
        <dbReference type="ARBA" id="ARBA00023125"/>
    </source>
</evidence>
<sequence>MNSRLRSTDRLPASARAGHWNAVIAEAYFPLDLTFRDAARFEGQLELGSVGDVSLSRLRTEPVQYERHRHHISGATQEEYLITIPRQSPVDFRQLGREVCCDPGGFILERGDEPYRFFYSAANDLCVLKVAKPVLATKLRNPDRYCALVFNGREGIGSLFTTMAQQIQKHGASDPISGAVLGRHLVELLALALDRTSDVDTGAGSSVREAHRRRAEAVILKDLSNPDLSPETIAEAVGISKRYLHELFAEVNSTVSQYVREQRLRAARDLMMMPNLGQMSDIAYRFGFSDQAQFSRLFKAMFGQTPSGFRAEVLSKSQG</sequence>
<dbReference type="OrthoDB" id="8004517at2"/>
<dbReference type="RefSeq" id="WP_130990159.1">
    <property type="nucleotide sequence ID" value="NZ_SISK01000002.1"/>
</dbReference>
<evidence type="ECO:0000313" key="5">
    <source>
        <dbReference type="EMBL" id="TBN42734.1"/>
    </source>
</evidence>
<protein>
    <submittedName>
        <fullName evidence="5">Helix-turn-helix domain-containing protein</fullName>
    </submittedName>
</protein>
<dbReference type="Pfam" id="PF12833">
    <property type="entry name" value="HTH_18"/>
    <property type="match status" value="1"/>
</dbReference>
<dbReference type="Pfam" id="PF14525">
    <property type="entry name" value="AraC_binding_2"/>
    <property type="match status" value="1"/>
</dbReference>
<proteinExistence type="predicted"/>
<dbReference type="PANTHER" id="PTHR46796">
    <property type="entry name" value="HTH-TYPE TRANSCRIPTIONAL ACTIVATOR RHAS-RELATED"/>
    <property type="match status" value="1"/>
</dbReference>
<dbReference type="AlphaFoldDB" id="A0A4Q9G3U7"/>
<dbReference type="InterPro" id="IPR018060">
    <property type="entry name" value="HTH_AraC"/>
</dbReference>
<reference evidence="5 6" key="1">
    <citation type="submission" date="2019-02" db="EMBL/GenBank/DDBJ databases">
        <title>Paracoccus subflavus sp. nov., isolated from marine sediment of the Pacific Ocean.</title>
        <authorList>
            <person name="Zhang G."/>
        </authorList>
    </citation>
    <scope>NUCLEOTIDE SEQUENCE [LARGE SCALE GENOMIC DNA]</scope>
    <source>
        <strain evidence="5 6">GY0581</strain>
    </source>
</reference>
<dbReference type="InterPro" id="IPR035418">
    <property type="entry name" value="AraC-bd_2"/>
</dbReference>
<evidence type="ECO:0000259" key="4">
    <source>
        <dbReference type="PROSITE" id="PS01124"/>
    </source>
</evidence>
<name>A0A4Q9G3U7_9RHOB</name>
<feature type="domain" description="HTH araC/xylS-type" evidence="4">
    <location>
        <begin position="213"/>
        <end position="312"/>
    </location>
</feature>